<dbReference type="STRING" id="268505.A0A2A9PAT4"/>
<feature type="domain" description="Enoyl-CoA hydratase/isomerase" evidence="5">
    <location>
        <begin position="66"/>
        <end position="318"/>
    </location>
</feature>
<dbReference type="GO" id="GO:0006574">
    <property type="term" value="P:L-valine catabolic process"/>
    <property type="evidence" value="ECO:0007669"/>
    <property type="project" value="TreeGrafter"/>
</dbReference>
<name>A0A2A9PAT4_OPHUN</name>
<dbReference type="PANTHER" id="PTHR43176:SF3">
    <property type="entry name" value="3-HYDROXYISOBUTYRYL-COA HYDROLASE, MITOCHONDRIAL"/>
    <property type="match status" value="1"/>
</dbReference>
<dbReference type="InterPro" id="IPR045004">
    <property type="entry name" value="ECH_dom"/>
</dbReference>
<dbReference type="EMBL" id="LAZP02000284">
    <property type="protein sequence ID" value="PFH58519.1"/>
    <property type="molecule type" value="Genomic_DNA"/>
</dbReference>
<gene>
    <name evidence="6" type="ORF">XA68_13583</name>
</gene>
<comment type="caution">
    <text evidence="6">The sequence shown here is derived from an EMBL/GenBank/DDBJ whole genome shotgun (WGS) entry which is preliminary data.</text>
</comment>
<dbReference type="PANTHER" id="PTHR43176">
    <property type="entry name" value="3-HYDROXYISOBUTYRYL-COA HYDROLASE-RELATED"/>
    <property type="match status" value="1"/>
</dbReference>
<reference evidence="6 7" key="2">
    <citation type="journal article" date="2017" name="Sci. Rep.">
        <title>Ant-infecting Ophiocordyceps genomes reveal a high diversity of potential behavioral manipulation genes and a possible major role for enterotoxins.</title>
        <authorList>
            <person name="de Bekker C."/>
            <person name="Ohm R.A."/>
            <person name="Evans H.C."/>
            <person name="Brachmann A."/>
            <person name="Hughes D.P."/>
        </authorList>
    </citation>
    <scope>NUCLEOTIDE SEQUENCE [LARGE SCALE GENOMIC DNA]</scope>
    <source>
        <strain evidence="6 7">SC16a</strain>
    </source>
</reference>
<dbReference type="InterPro" id="IPR032259">
    <property type="entry name" value="HIBYL-CoA-H"/>
</dbReference>
<dbReference type="Pfam" id="PF16113">
    <property type="entry name" value="ECH_2"/>
    <property type="match status" value="2"/>
</dbReference>
<accession>A0A2A9PAT4</accession>
<dbReference type="GO" id="GO:0005739">
    <property type="term" value="C:mitochondrion"/>
    <property type="evidence" value="ECO:0007669"/>
    <property type="project" value="TreeGrafter"/>
</dbReference>
<evidence type="ECO:0000256" key="4">
    <source>
        <dbReference type="SAM" id="MobiDB-lite"/>
    </source>
</evidence>
<evidence type="ECO:0000256" key="2">
    <source>
        <dbReference type="ARBA" id="ARBA00011915"/>
    </source>
</evidence>
<dbReference type="PROSITE" id="PS00166">
    <property type="entry name" value="ENOYL_COA_HYDRATASE"/>
    <property type="match status" value="1"/>
</dbReference>
<organism evidence="6 7">
    <name type="scientific">Ophiocordyceps unilateralis</name>
    <name type="common">Zombie-ant fungus</name>
    <name type="synonym">Torrubia unilateralis</name>
    <dbReference type="NCBI Taxonomy" id="268505"/>
    <lineage>
        <taxon>Eukaryota</taxon>
        <taxon>Fungi</taxon>
        <taxon>Dikarya</taxon>
        <taxon>Ascomycota</taxon>
        <taxon>Pezizomycotina</taxon>
        <taxon>Sordariomycetes</taxon>
        <taxon>Hypocreomycetidae</taxon>
        <taxon>Hypocreales</taxon>
        <taxon>Ophiocordycipitaceae</taxon>
        <taxon>Ophiocordyceps</taxon>
    </lineage>
</organism>
<comment type="catalytic activity">
    <reaction evidence="1">
        <text>3-hydroxy-2-methylpropanoyl-CoA + H2O = 3-hydroxy-2-methylpropanoate + CoA + H(+)</text>
        <dbReference type="Rhea" id="RHEA:20888"/>
        <dbReference type="ChEBI" id="CHEBI:11805"/>
        <dbReference type="ChEBI" id="CHEBI:15377"/>
        <dbReference type="ChEBI" id="CHEBI:15378"/>
        <dbReference type="ChEBI" id="CHEBI:57287"/>
        <dbReference type="ChEBI" id="CHEBI:57340"/>
        <dbReference type="EC" id="3.1.2.4"/>
    </reaction>
</comment>
<dbReference type="GO" id="GO:0003860">
    <property type="term" value="F:3-hydroxyisobutyryl-CoA hydrolase activity"/>
    <property type="evidence" value="ECO:0007669"/>
    <property type="project" value="UniProtKB-EC"/>
</dbReference>
<dbReference type="Gene3D" id="3.90.226.10">
    <property type="entry name" value="2-enoyl-CoA Hydratase, Chain A, domain 1"/>
    <property type="match status" value="1"/>
</dbReference>
<dbReference type="InterPro" id="IPR029045">
    <property type="entry name" value="ClpP/crotonase-like_dom_sf"/>
</dbReference>
<keyword evidence="7" id="KW-1185">Reference proteome</keyword>
<evidence type="ECO:0000259" key="5">
    <source>
        <dbReference type="Pfam" id="PF16113"/>
    </source>
</evidence>
<dbReference type="CDD" id="cd06558">
    <property type="entry name" value="crotonase-like"/>
    <property type="match status" value="1"/>
</dbReference>
<dbReference type="InterPro" id="IPR018376">
    <property type="entry name" value="Enoyl-CoA_hyd/isom_CS"/>
</dbReference>
<proteinExistence type="predicted"/>
<sequence>MFLRALAVRAGARAQSSSLRRTLNTTKMPSLSSGGVRQLSEEATSIRELPEDMPNDVVFESRFGLRTVLLNRPEKFNSLTGSMIRKIIPRLVQWEQSDLANVVVIKGAGEKAMCAGGDVYQLATQNQESEDGWKKSADYFALEYKLDHYIGTYSKPVVAFMDGFTMGGGVGLSIHAPFRIATQRTVFAMPETAIGFFPDVGASFFLPRMNGAIGTYLALTGDRLLGPEVFYAGIATHYLHSTSLPELEARLGELRFQDGADYRQRLELVNDTIEEFCTGLPYDQPIKLAGDLRRAVDRCFSRDTVGEIVAALRKEAGSGAEGSEAMGQQTTNQEQVGQEQDSQEKVSQEQGSQEQTDQETAAQETLGQDELGLEKTATEIWAQKQLDALQKRSPTSVHVALRQMRGAGHWDLAQAFQHEYQMASKFMRHPDFNEGVTALLVRKAPAHWKPETLQDIPEGEDVAAPFFQFDSKDPLKLFNDCTYTEYPHAPLGVPTEREVQALVRSRKLTPEQLERTMVGSRKGRQGIAEVVREMLARKTAVDAVSESAEIRSVVERNVGF</sequence>
<feature type="domain" description="Enoyl-CoA hydratase/isomerase" evidence="5">
    <location>
        <begin position="342"/>
        <end position="460"/>
    </location>
</feature>
<dbReference type="OrthoDB" id="1737613at2759"/>
<keyword evidence="3" id="KW-0378">Hydrolase</keyword>
<dbReference type="SUPFAM" id="SSF52096">
    <property type="entry name" value="ClpP/crotonase"/>
    <property type="match status" value="1"/>
</dbReference>
<dbReference type="Proteomes" id="UP000037136">
    <property type="component" value="Unassembled WGS sequence"/>
</dbReference>
<evidence type="ECO:0000313" key="6">
    <source>
        <dbReference type="EMBL" id="PFH58519.1"/>
    </source>
</evidence>
<dbReference type="EC" id="3.1.2.4" evidence="2"/>
<feature type="compositionally biased region" description="Low complexity" evidence="4">
    <location>
        <begin position="353"/>
        <end position="363"/>
    </location>
</feature>
<evidence type="ECO:0000256" key="3">
    <source>
        <dbReference type="ARBA" id="ARBA00022801"/>
    </source>
</evidence>
<evidence type="ECO:0000256" key="1">
    <source>
        <dbReference type="ARBA" id="ARBA00001709"/>
    </source>
</evidence>
<reference evidence="6 7" key="1">
    <citation type="journal article" date="2015" name="BMC Genomics">
        <title>Gene expression during zombie ant biting behavior reflects the complexity underlying fungal parasitic behavioral manipulation.</title>
        <authorList>
            <person name="de Bekker C."/>
            <person name="Ohm R.A."/>
            <person name="Loreto R.G."/>
            <person name="Sebastian A."/>
            <person name="Albert I."/>
            <person name="Merrow M."/>
            <person name="Brachmann A."/>
            <person name="Hughes D.P."/>
        </authorList>
    </citation>
    <scope>NUCLEOTIDE SEQUENCE [LARGE SCALE GENOMIC DNA]</scope>
    <source>
        <strain evidence="6 7">SC16a</strain>
    </source>
</reference>
<evidence type="ECO:0000313" key="7">
    <source>
        <dbReference type="Proteomes" id="UP000037136"/>
    </source>
</evidence>
<dbReference type="AlphaFoldDB" id="A0A2A9PAT4"/>
<feature type="region of interest" description="Disordered" evidence="4">
    <location>
        <begin position="316"/>
        <end position="363"/>
    </location>
</feature>
<protein>
    <recommendedName>
        <fullName evidence="2">3-hydroxyisobutyryl-CoA hydrolase</fullName>
        <ecNumber evidence="2">3.1.2.4</ecNumber>
    </recommendedName>
</protein>
<feature type="compositionally biased region" description="Polar residues" evidence="4">
    <location>
        <begin position="326"/>
        <end position="340"/>
    </location>
</feature>